<name>A0A2P2N834_RHIMU</name>
<accession>A0A2P2N834</accession>
<proteinExistence type="predicted"/>
<organism evidence="1">
    <name type="scientific">Rhizophora mucronata</name>
    <name type="common">Asiatic mangrove</name>
    <dbReference type="NCBI Taxonomy" id="61149"/>
    <lineage>
        <taxon>Eukaryota</taxon>
        <taxon>Viridiplantae</taxon>
        <taxon>Streptophyta</taxon>
        <taxon>Embryophyta</taxon>
        <taxon>Tracheophyta</taxon>
        <taxon>Spermatophyta</taxon>
        <taxon>Magnoliopsida</taxon>
        <taxon>eudicotyledons</taxon>
        <taxon>Gunneridae</taxon>
        <taxon>Pentapetalae</taxon>
        <taxon>rosids</taxon>
        <taxon>fabids</taxon>
        <taxon>Malpighiales</taxon>
        <taxon>Rhizophoraceae</taxon>
        <taxon>Rhizophora</taxon>
    </lineage>
</organism>
<sequence length="60" mass="6723">MNIGPCYTMYKSNNLSIITSQHSFNSLAMSLSTLSLHKSAVHRTCHALTEQLQQFQAPLK</sequence>
<dbReference type="AlphaFoldDB" id="A0A2P2N834"/>
<protein>
    <submittedName>
        <fullName evidence="1">Uncharacterized protein</fullName>
    </submittedName>
</protein>
<evidence type="ECO:0000313" key="1">
    <source>
        <dbReference type="EMBL" id="MBX38648.1"/>
    </source>
</evidence>
<reference evidence="1" key="1">
    <citation type="submission" date="2018-02" db="EMBL/GenBank/DDBJ databases">
        <title>Rhizophora mucronata_Transcriptome.</title>
        <authorList>
            <person name="Meera S.P."/>
            <person name="Sreeshan A."/>
            <person name="Augustine A."/>
        </authorList>
    </citation>
    <scope>NUCLEOTIDE SEQUENCE</scope>
    <source>
        <tissue evidence="1">Leaf</tissue>
    </source>
</reference>
<dbReference type="EMBL" id="GGEC01058164">
    <property type="protein sequence ID" value="MBX38648.1"/>
    <property type="molecule type" value="Transcribed_RNA"/>
</dbReference>